<dbReference type="GO" id="GO:0005634">
    <property type="term" value="C:nucleus"/>
    <property type="evidence" value="ECO:0007669"/>
    <property type="project" value="UniProtKB-SubCell"/>
</dbReference>
<gene>
    <name evidence="5" type="ORF">BDV33DRAFT_202825</name>
</gene>
<dbReference type="GO" id="GO:0003700">
    <property type="term" value="F:DNA-binding transcription factor activity"/>
    <property type="evidence" value="ECO:0007669"/>
    <property type="project" value="InterPro"/>
</dbReference>
<reference evidence="5 6" key="1">
    <citation type="submission" date="2019-04" db="EMBL/GenBank/DDBJ databases">
        <title>Fungal friends and foes A comparative genomics study of 23 Aspergillus species from section Flavi.</title>
        <authorList>
            <consortium name="DOE Joint Genome Institute"/>
            <person name="Kjaerbolling I."/>
            <person name="Vesth T.C."/>
            <person name="Frisvad J.C."/>
            <person name="Nybo J.L."/>
            <person name="Theobald S."/>
            <person name="Kildgaard S."/>
            <person name="Petersen T.I."/>
            <person name="Kuo A."/>
            <person name="Sato A."/>
            <person name="Lyhne E.K."/>
            <person name="Kogle M.E."/>
            <person name="Wiebenga A."/>
            <person name="Kun R.S."/>
            <person name="Lubbers R.J."/>
            <person name="Makela M.R."/>
            <person name="Barry K."/>
            <person name="Chovatia M."/>
            <person name="Clum A."/>
            <person name="Daum C."/>
            <person name="Haridas S."/>
            <person name="He G."/>
            <person name="LaButti K."/>
            <person name="Lipzen A."/>
            <person name="Mondo S."/>
            <person name="Pangilinan J."/>
            <person name="Riley R."/>
            <person name="Salamov A."/>
            <person name="Simmons B.A."/>
            <person name="Magnuson J.K."/>
            <person name="Henrissat B."/>
            <person name="Mortensen U.H."/>
            <person name="Larsen T.O."/>
            <person name="De vries R.P."/>
            <person name="Grigoriev I.V."/>
            <person name="Machida M."/>
            <person name="Baker S.E."/>
            <person name="Andersen M.R."/>
        </authorList>
    </citation>
    <scope>NUCLEOTIDE SEQUENCE [LARGE SCALE GENOMIC DNA]</scope>
    <source>
        <strain evidence="5 6">CBS 126849</strain>
    </source>
</reference>
<evidence type="ECO:0000313" key="6">
    <source>
        <dbReference type="Proteomes" id="UP000326799"/>
    </source>
</evidence>
<sequence length="479" mass="54465">MSPADAPSSNVPLAQHGSAPVDDLFDTGCGKIPTEAFTRNAATAFFSGFASLFYVILPDECDRLIHRLYQEEANIERCEVCELSAIAAVGCRYDSAEIPNEYIDKFWEQSLLLVYDAIDEADIRALRVLICMGMYLILDKSMSARVIIASGMSLARWCMPKRDSDDSSKREWDGLFHSLVTIECWLSFALGFEHCLTEEDTQYVIEQGIAEDSAVVSETRNYVTASMIRSQMWKVSFMSAEVYKRIRSISSLSWNEFERVSSELDTWRQELSTGLQLQALASNHNGLSPEQRRGLLQVHMVYLENRMLLFQHFLQQHTESKLLQMNANTRQTYAAFAHQLAWIISIIYQDKWPFVRNWLVIHAAFHCSITLLSIICQCHIAVQDLEQVADYQSDINICVEVLTFCSMVDNAAARLVQTVHLLGEGLDHAINRPQQALVPREELMRIRIILNDEFPGRRFLLKTSQELVHKMALAISSGS</sequence>
<name>A0A5N6EU81_9EURO</name>
<organism evidence="5 6">
    <name type="scientific">Aspergillus novoparasiticus</name>
    <dbReference type="NCBI Taxonomy" id="986946"/>
    <lineage>
        <taxon>Eukaryota</taxon>
        <taxon>Fungi</taxon>
        <taxon>Dikarya</taxon>
        <taxon>Ascomycota</taxon>
        <taxon>Pezizomycotina</taxon>
        <taxon>Eurotiomycetes</taxon>
        <taxon>Eurotiomycetidae</taxon>
        <taxon>Eurotiales</taxon>
        <taxon>Aspergillaceae</taxon>
        <taxon>Aspergillus</taxon>
        <taxon>Aspergillus subgen. Circumdati</taxon>
    </lineage>
</organism>
<evidence type="ECO:0000256" key="4">
    <source>
        <dbReference type="ARBA" id="ARBA00023242"/>
    </source>
</evidence>
<evidence type="ECO:0000256" key="2">
    <source>
        <dbReference type="ARBA" id="ARBA00022723"/>
    </source>
</evidence>
<keyword evidence="3" id="KW-0238">DNA-binding</keyword>
<evidence type="ECO:0008006" key="7">
    <source>
        <dbReference type="Google" id="ProtNLM"/>
    </source>
</evidence>
<protein>
    <recommendedName>
        <fullName evidence="7">Transcription factor domain-containing protein</fullName>
    </recommendedName>
</protein>
<dbReference type="GO" id="GO:0046872">
    <property type="term" value="F:metal ion binding"/>
    <property type="evidence" value="ECO:0007669"/>
    <property type="project" value="UniProtKB-KW"/>
</dbReference>
<dbReference type="InterPro" id="IPR050987">
    <property type="entry name" value="AtrR-like"/>
</dbReference>
<dbReference type="Proteomes" id="UP000326799">
    <property type="component" value="Unassembled WGS sequence"/>
</dbReference>
<dbReference type="PANTHER" id="PTHR46910:SF3">
    <property type="entry name" value="HALOTOLERANCE PROTEIN 9-RELATED"/>
    <property type="match status" value="1"/>
</dbReference>
<keyword evidence="6" id="KW-1185">Reference proteome</keyword>
<evidence type="ECO:0000256" key="1">
    <source>
        <dbReference type="ARBA" id="ARBA00004123"/>
    </source>
</evidence>
<keyword evidence="4" id="KW-0539">Nucleus</keyword>
<proteinExistence type="predicted"/>
<dbReference type="EMBL" id="ML733423">
    <property type="protein sequence ID" value="KAB8221102.1"/>
    <property type="molecule type" value="Genomic_DNA"/>
</dbReference>
<comment type="subcellular location">
    <subcellularLocation>
        <location evidence="1">Nucleus</location>
    </subcellularLocation>
</comment>
<dbReference type="CDD" id="cd12148">
    <property type="entry name" value="fungal_TF_MHR"/>
    <property type="match status" value="1"/>
</dbReference>
<accession>A0A5N6EU81</accession>
<evidence type="ECO:0000313" key="5">
    <source>
        <dbReference type="EMBL" id="KAB8221102.1"/>
    </source>
</evidence>
<keyword evidence="2" id="KW-0479">Metal-binding</keyword>
<evidence type="ECO:0000256" key="3">
    <source>
        <dbReference type="ARBA" id="ARBA00023125"/>
    </source>
</evidence>
<dbReference type="GO" id="GO:0003677">
    <property type="term" value="F:DNA binding"/>
    <property type="evidence" value="ECO:0007669"/>
    <property type="project" value="UniProtKB-KW"/>
</dbReference>
<dbReference type="AlphaFoldDB" id="A0A5N6EU81"/>
<dbReference type="PANTHER" id="PTHR46910">
    <property type="entry name" value="TRANSCRIPTION FACTOR PDR1"/>
    <property type="match status" value="1"/>
</dbReference>